<dbReference type="EMBL" id="JADCNM010000006">
    <property type="protein sequence ID" value="KAG0477989.1"/>
    <property type="molecule type" value="Genomic_DNA"/>
</dbReference>
<evidence type="ECO:0000313" key="4">
    <source>
        <dbReference type="Proteomes" id="UP000639772"/>
    </source>
</evidence>
<protein>
    <submittedName>
        <fullName evidence="1">Uncharacterized protein</fullName>
    </submittedName>
</protein>
<reference evidence="3 4" key="1">
    <citation type="journal article" date="2020" name="Nat. Food">
        <title>A phased Vanilla planifolia genome enables genetic improvement of flavour and production.</title>
        <authorList>
            <person name="Hasing T."/>
            <person name="Tang H."/>
            <person name="Brym M."/>
            <person name="Khazi F."/>
            <person name="Huang T."/>
            <person name="Chambers A.H."/>
        </authorList>
    </citation>
    <scope>NUCLEOTIDE SEQUENCE [LARGE SCALE GENOMIC DNA]</scope>
    <source>
        <tissue evidence="1">Leaf</tissue>
    </source>
</reference>
<dbReference type="Proteomes" id="UP000639772">
    <property type="component" value="Chromosome 6"/>
</dbReference>
<dbReference type="Proteomes" id="UP000636800">
    <property type="component" value="Chromosome 6"/>
</dbReference>
<evidence type="ECO:0000313" key="2">
    <source>
        <dbReference type="EMBL" id="KAG0477989.1"/>
    </source>
</evidence>
<evidence type="ECO:0000313" key="3">
    <source>
        <dbReference type="Proteomes" id="UP000636800"/>
    </source>
</evidence>
<organism evidence="1 3">
    <name type="scientific">Vanilla planifolia</name>
    <name type="common">Vanilla</name>
    <dbReference type="NCBI Taxonomy" id="51239"/>
    <lineage>
        <taxon>Eukaryota</taxon>
        <taxon>Viridiplantae</taxon>
        <taxon>Streptophyta</taxon>
        <taxon>Embryophyta</taxon>
        <taxon>Tracheophyta</taxon>
        <taxon>Spermatophyta</taxon>
        <taxon>Magnoliopsida</taxon>
        <taxon>Liliopsida</taxon>
        <taxon>Asparagales</taxon>
        <taxon>Orchidaceae</taxon>
        <taxon>Vanilloideae</taxon>
        <taxon>Vanilleae</taxon>
        <taxon>Vanilla</taxon>
    </lineage>
</organism>
<accession>A0A835QR48</accession>
<keyword evidence="3" id="KW-1185">Reference proteome</keyword>
<dbReference type="AlphaFoldDB" id="A0A835QR48"/>
<name>A0A835QR48_VANPL</name>
<dbReference type="EMBL" id="JADCNL010000006">
    <property type="protein sequence ID" value="KAG0476293.1"/>
    <property type="molecule type" value="Genomic_DNA"/>
</dbReference>
<sequence>MPQEMAMAAEERAASILLEESISGVRWLAMLEVEISMMRKRHSNHAAVVAEGPMGVVGGVGPSPSRSPASASFIS</sequence>
<gene>
    <name evidence="2" type="ORF">HPP92_012708</name>
    <name evidence="1" type="ORF">HPP92_013134</name>
</gene>
<evidence type="ECO:0000313" key="1">
    <source>
        <dbReference type="EMBL" id="KAG0476293.1"/>
    </source>
</evidence>
<proteinExistence type="predicted"/>
<comment type="caution">
    <text evidence="1">The sequence shown here is derived from an EMBL/GenBank/DDBJ whole genome shotgun (WGS) entry which is preliminary data.</text>
</comment>